<evidence type="ECO:0000313" key="1">
    <source>
        <dbReference type="EMBL" id="CAJ2666575.1"/>
    </source>
</evidence>
<accession>A0ACB0LCS2</accession>
<comment type="caution">
    <text evidence="1">The sequence shown here is derived from an EMBL/GenBank/DDBJ whole genome shotgun (WGS) entry which is preliminary data.</text>
</comment>
<protein>
    <submittedName>
        <fullName evidence="1">Uncharacterized protein</fullName>
    </submittedName>
</protein>
<dbReference type="EMBL" id="CASHSV030000513">
    <property type="protein sequence ID" value="CAJ2666575.1"/>
    <property type="molecule type" value="Genomic_DNA"/>
</dbReference>
<dbReference type="Proteomes" id="UP001177021">
    <property type="component" value="Unassembled WGS sequence"/>
</dbReference>
<reference evidence="1" key="1">
    <citation type="submission" date="2023-10" db="EMBL/GenBank/DDBJ databases">
        <authorList>
            <person name="Rodriguez Cubillos JULIANA M."/>
            <person name="De Vega J."/>
        </authorList>
    </citation>
    <scope>NUCLEOTIDE SEQUENCE</scope>
</reference>
<name>A0ACB0LCS2_TRIPR</name>
<organism evidence="1 2">
    <name type="scientific">Trifolium pratense</name>
    <name type="common">Red clover</name>
    <dbReference type="NCBI Taxonomy" id="57577"/>
    <lineage>
        <taxon>Eukaryota</taxon>
        <taxon>Viridiplantae</taxon>
        <taxon>Streptophyta</taxon>
        <taxon>Embryophyta</taxon>
        <taxon>Tracheophyta</taxon>
        <taxon>Spermatophyta</taxon>
        <taxon>Magnoliopsida</taxon>
        <taxon>eudicotyledons</taxon>
        <taxon>Gunneridae</taxon>
        <taxon>Pentapetalae</taxon>
        <taxon>rosids</taxon>
        <taxon>fabids</taxon>
        <taxon>Fabales</taxon>
        <taxon>Fabaceae</taxon>
        <taxon>Papilionoideae</taxon>
        <taxon>50 kb inversion clade</taxon>
        <taxon>NPAAA clade</taxon>
        <taxon>Hologalegina</taxon>
        <taxon>IRL clade</taxon>
        <taxon>Trifolieae</taxon>
        <taxon>Trifolium</taxon>
    </lineage>
</organism>
<evidence type="ECO:0000313" key="2">
    <source>
        <dbReference type="Proteomes" id="UP001177021"/>
    </source>
</evidence>
<keyword evidence="2" id="KW-1185">Reference proteome</keyword>
<gene>
    <name evidence="1" type="ORF">MILVUS5_LOCUS31353</name>
</gene>
<sequence length="69" mass="7881">MLLTFSDAKENDIDELPCVEFYIVDEGETLESIGKKCNDPYILLWNPLIRDAEDIVPGIILRVIPDMDL</sequence>
<proteinExistence type="predicted"/>